<reference evidence="4 5" key="1">
    <citation type="submission" date="2019-09" db="EMBL/GenBank/DDBJ databases">
        <title>Genome sequence of Clostridium sp. EA1.</title>
        <authorList>
            <person name="Poehlein A."/>
            <person name="Bengelsdorf F.R."/>
            <person name="Daniel R."/>
        </authorList>
    </citation>
    <scope>NUCLEOTIDE SEQUENCE [LARGE SCALE GENOMIC DNA]</scope>
    <source>
        <strain evidence="4 5">EA1</strain>
    </source>
</reference>
<keyword evidence="2" id="KW-0804">Transcription</keyword>
<protein>
    <submittedName>
        <fullName evidence="4">WYL domain protein</fullName>
    </submittedName>
</protein>
<dbReference type="Proteomes" id="UP000469440">
    <property type="component" value="Unassembled WGS sequence"/>
</dbReference>
<evidence type="ECO:0000256" key="2">
    <source>
        <dbReference type="ARBA" id="ARBA00023163"/>
    </source>
</evidence>
<keyword evidence="5" id="KW-1185">Reference proteome</keyword>
<feature type="domain" description="HTH deoR-type" evidence="3">
    <location>
        <begin position="2"/>
        <end position="57"/>
    </location>
</feature>
<dbReference type="InterPro" id="IPR057727">
    <property type="entry name" value="WCX_dom"/>
</dbReference>
<dbReference type="RefSeq" id="WP_066649225.1">
    <property type="nucleotide sequence ID" value="NZ_VWXL01000095.1"/>
</dbReference>
<dbReference type="PROSITE" id="PS51000">
    <property type="entry name" value="HTH_DEOR_2"/>
    <property type="match status" value="1"/>
</dbReference>
<comment type="caution">
    <text evidence="4">The sequence shown here is derived from an EMBL/GenBank/DDBJ whole genome shotgun (WGS) entry which is preliminary data.</text>
</comment>
<evidence type="ECO:0000259" key="3">
    <source>
        <dbReference type="PROSITE" id="PS51000"/>
    </source>
</evidence>
<dbReference type="InterPro" id="IPR028349">
    <property type="entry name" value="PafC-like"/>
</dbReference>
<evidence type="ECO:0000313" key="4">
    <source>
        <dbReference type="EMBL" id="MVB12453.1"/>
    </source>
</evidence>
<dbReference type="PANTHER" id="PTHR34580:SF1">
    <property type="entry name" value="PROTEIN PAFC"/>
    <property type="match status" value="1"/>
</dbReference>
<dbReference type="InterPro" id="IPR051534">
    <property type="entry name" value="CBASS_pafABC_assoc_protein"/>
</dbReference>
<dbReference type="PROSITE" id="PS52050">
    <property type="entry name" value="WYL"/>
    <property type="match status" value="1"/>
</dbReference>
<accession>A0A6N8I4M6</accession>
<keyword evidence="1" id="KW-0805">Transcription regulation</keyword>
<dbReference type="InterPro" id="IPR001034">
    <property type="entry name" value="DeoR_HTH"/>
</dbReference>
<dbReference type="PANTHER" id="PTHR34580">
    <property type="match status" value="1"/>
</dbReference>
<dbReference type="EMBL" id="VWXL01000095">
    <property type="protein sequence ID" value="MVB12453.1"/>
    <property type="molecule type" value="Genomic_DNA"/>
</dbReference>
<dbReference type="InterPro" id="IPR013196">
    <property type="entry name" value="HTH_11"/>
</dbReference>
<evidence type="ECO:0000313" key="5">
    <source>
        <dbReference type="Proteomes" id="UP000469440"/>
    </source>
</evidence>
<dbReference type="Pfam" id="PF13280">
    <property type="entry name" value="WYL"/>
    <property type="match status" value="1"/>
</dbReference>
<dbReference type="Pfam" id="PF08279">
    <property type="entry name" value="HTH_11"/>
    <property type="match status" value="1"/>
</dbReference>
<dbReference type="Pfam" id="PF25583">
    <property type="entry name" value="WCX"/>
    <property type="match status" value="1"/>
</dbReference>
<dbReference type="PIRSF" id="PIRSF016838">
    <property type="entry name" value="PafC"/>
    <property type="match status" value="1"/>
</dbReference>
<dbReference type="InterPro" id="IPR026881">
    <property type="entry name" value="WYL_dom"/>
</dbReference>
<name>A0A6N8I4M6_9FIRM</name>
<dbReference type="GO" id="GO:0003700">
    <property type="term" value="F:DNA-binding transcription factor activity"/>
    <property type="evidence" value="ECO:0007669"/>
    <property type="project" value="InterPro"/>
</dbReference>
<gene>
    <name evidence="4" type="ORF">CAFE_31930</name>
</gene>
<organism evidence="4 5">
    <name type="scientific">Caproicibacter fermentans</name>
    <dbReference type="NCBI Taxonomy" id="2576756"/>
    <lineage>
        <taxon>Bacteria</taxon>
        <taxon>Bacillati</taxon>
        <taxon>Bacillota</taxon>
        <taxon>Clostridia</taxon>
        <taxon>Eubacteriales</taxon>
        <taxon>Acutalibacteraceae</taxon>
        <taxon>Caproicibacter</taxon>
    </lineage>
</organism>
<dbReference type="Gene3D" id="1.10.10.10">
    <property type="entry name" value="Winged helix-like DNA-binding domain superfamily/Winged helix DNA-binding domain"/>
    <property type="match status" value="1"/>
</dbReference>
<dbReference type="InterPro" id="IPR036388">
    <property type="entry name" value="WH-like_DNA-bd_sf"/>
</dbReference>
<proteinExistence type="predicted"/>
<dbReference type="SUPFAM" id="SSF46785">
    <property type="entry name" value="Winged helix' DNA-binding domain"/>
    <property type="match status" value="1"/>
</dbReference>
<dbReference type="AlphaFoldDB" id="A0A6N8I4M6"/>
<evidence type="ECO:0000256" key="1">
    <source>
        <dbReference type="ARBA" id="ARBA00023015"/>
    </source>
</evidence>
<dbReference type="InterPro" id="IPR036390">
    <property type="entry name" value="WH_DNA-bd_sf"/>
</dbReference>
<sequence>MKVDRLLGILTILTQKNKVKAKDLAERFEVSLRTIYRDIEDIGKAGIPIITYPGGDGGIGIEKGFTLDKSALTREEMQSILLGLKSLSSVMSNPSIRSLIAKLSPEPDRFISLKDEIIIDLASFYKNDLAPKIALLRDAILTRKAVRFEYYSKTGRTKRELEPYLITFKWSAWYVFGYCRLRDDFRLFKLSRLLHLEMTDDSFQFRDVPEESLNLDAFLSDPETKRYATLLLDRSLEYVAVDEYGPDSYEIIDHRILAKWDYVNEHEMVKTILGLGKGAKVLSPKSLADAVRKEAKIILKQYE</sequence>
<dbReference type="OrthoDB" id="9815009at2"/>